<evidence type="ECO:0000259" key="1">
    <source>
        <dbReference type="Pfam" id="PF01467"/>
    </source>
</evidence>
<protein>
    <recommendedName>
        <fullName evidence="1">Cytidyltransferase-like domain-containing protein</fullName>
    </recommendedName>
</protein>
<dbReference type="EMBL" id="CP058608">
    <property type="protein sequence ID" value="QLG72955.1"/>
    <property type="molecule type" value="Genomic_DNA"/>
</dbReference>
<dbReference type="GO" id="GO:0004140">
    <property type="term" value="F:dephospho-CoA kinase activity"/>
    <property type="evidence" value="ECO:0007669"/>
    <property type="project" value="TreeGrafter"/>
</dbReference>
<dbReference type="InterPro" id="IPR014729">
    <property type="entry name" value="Rossmann-like_a/b/a_fold"/>
</dbReference>
<dbReference type="CDD" id="cd02164">
    <property type="entry name" value="PPAT_CoAS"/>
    <property type="match status" value="1"/>
</dbReference>
<dbReference type="GeneID" id="59236697"/>
<dbReference type="Gene3D" id="3.40.50.620">
    <property type="entry name" value="HUPs"/>
    <property type="match status" value="1"/>
</dbReference>
<dbReference type="AlphaFoldDB" id="A0A7H9B2R5"/>
<dbReference type="PANTHER" id="PTHR10695:SF46">
    <property type="entry name" value="BIFUNCTIONAL COENZYME A SYNTHASE-RELATED"/>
    <property type="match status" value="1"/>
</dbReference>
<evidence type="ECO:0000313" key="2">
    <source>
        <dbReference type="EMBL" id="QLG72955.1"/>
    </source>
</evidence>
<organism evidence="2 3">
    <name type="scientific">Zygotorulaspora mrakii</name>
    <name type="common">Zygosaccharomyces mrakii</name>
    <dbReference type="NCBI Taxonomy" id="42260"/>
    <lineage>
        <taxon>Eukaryota</taxon>
        <taxon>Fungi</taxon>
        <taxon>Dikarya</taxon>
        <taxon>Ascomycota</taxon>
        <taxon>Saccharomycotina</taxon>
        <taxon>Saccharomycetes</taxon>
        <taxon>Saccharomycetales</taxon>
        <taxon>Saccharomycetaceae</taxon>
        <taxon>Zygotorulaspora</taxon>
    </lineage>
</organism>
<name>A0A7H9B2R5_ZYGMR</name>
<sequence>MVVAAIAFQEIESLNFEGLHNLFCELFQNLKFDASSELHIILLDTFDSSIWLDRVLGRFYSISRDVLLAKNLHTMSITILFGEYAKDNLRLDYLFIPAKELVQEFDALNYDIFNQPRRERELNLFPEKRNDCDEYAVSALGGTFDHIHDGHKILLSIASFITSTRIIVGVTHQDLLLKKKYKEYLESFEKRCGSVRQFLNLLKPSLKVEIVPIKDVCGPTGTVPEIECLVVSRETVAGGDFVNKTRVEKGLPKLDICVVNVLGGDEEDGWKEKLSSTEIRKMLMHGI</sequence>
<dbReference type="RefSeq" id="XP_037144682.1">
    <property type="nucleotide sequence ID" value="XM_037288787.1"/>
</dbReference>
<evidence type="ECO:0000313" key="3">
    <source>
        <dbReference type="Proteomes" id="UP000509704"/>
    </source>
</evidence>
<feature type="domain" description="Cytidyltransferase-like" evidence="1">
    <location>
        <begin position="140"/>
        <end position="281"/>
    </location>
</feature>
<keyword evidence="3" id="KW-1185">Reference proteome</keyword>
<dbReference type="GO" id="GO:0015937">
    <property type="term" value="P:coenzyme A biosynthetic process"/>
    <property type="evidence" value="ECO:0007669"/>
    <property type="project" value="TreeGrafter"/>
</dbReference>
<dbReference type="OrthoDB" id="330671at2759"/>
<dbReference type="FunFam" id="3.40.50.620:FF:000089">
    <property type="entry name" value="Bifunctional coenzyme A synthase"/>
    <property type="match status" value="1"/>
</dbReference>
<dbReference type="PANTHER" id="PTHR10695">
    <property type="entry name" value="DEPHOSPHO-COA KINASE-RELATED"/>
    <property type="match status" value="1"/>
</dbReference>
<dbReference type="KEGG" id="zmk:HG535_0E00390"/>
<accession>A0A7H9B2R5</accession>
<dbReference type="InterPro" id="IPR004821">
    <property type="entry name" value="Cyt_trans-like"/>
</dbReference>
<reference evidence="2 3" key="1">
    <citation type="submission" date="2020-07" db="EMBL/GenBank/DDBJ databases">
        <title>The yeast mating-type switching endonuclease HO is a domesticated member of an unorthodox homing genetic element family.</title>
        <authorList>
            <person name="Coughlan A.Y."/>
            <person name="Lombardi L."/>
            <person name="Braun-Galleani S."/>
            <person name="Martos A.R."/>
            <person name="Galeote V."/>
            <person name="Bigey F."/>
            <person name="Dequin S."/>
            <person name="Byrne K.P."/>
            <person name="Wolfe K.H."/>
        </authorList>
    </citation>
    <scope>NUCLEOTIDE SEQUENCE [LARGE SCALE GENOMIC DNA]</scope>
    <source>
        <strain evidence="2 3">NRRL Y-6702</strain>
    </source>
</reference>
<gene>
    <name evidence="2" type="ORF">HG535_0E00390</name>
</gene>
<dbReference type="Pfam" id="PF01467">
    <property type="entry name" value="CTP_transf_like"/>
    <property type="match status" value="1"/>
</dbReference>
<proteinExistence type="predicted"/>
<dbReference type="NCBIfam" id="NF001985">
    <property type="entry name" value="PRK00777.1"/>
    <property type="match status" value="1"/>
</dbReference>
<dbReference type="Proteomes" id="UP000509704">
    <property type="component" value="Chromosome 5"/>
</dbReference>
<dbReference type="SUPFAM" id="SSF52374">
    <property type="entry name" value="Nucleotidylyl transferase"/>
    <property type="match status" value="1"/>
</dbReference>